<dbReference type="EMBL" id="MHOP01000026">
    <property type="protein sequence ID" value="OGZ65182.1"/>
    <property type="molecule type" value="Genomic_DNA"/>
</dbReference>
<dbReference type="Gene3D" id="3.90.1750.20">
    <property type="entry name" value="Putative Large Serine Recombinase, Chain B, Domain 2"/>
    <property type="match status" value="1"/>
</dbReference>
<proteinExistence type="predicted"/>
<organism evidence="2 3">
    <name type="scientific">Candidatus Staskawiczbacteria bacterium RIFCSPHIGHO2_01_FULL_41_41</name>
    <dbReference type="NCBI Taxonomy" id="1802203"/>
    <lineage>
        <taxon>Bacteria</taxon>
        <taxon>Candidatus Staskawicziibacteriota</taxon>
    </lineage>
</organism>
<dbReference type="PANTHER" id="PTHR30461:SF23">
    <property type="entry name" value="DNA RECOMBINASE-RELATED"/>
    <property type="match status" value="1"/>
</dbReference>
<evidence type="ECO:0000313" key="2">
    <source>
        <dbReference type="EMBL" id="OGZ65182.1"/>
    </source>
</evidence>
<comment type="caution">
    <text evidence="2">The sequence shown here is derived from an EMBL/GenBank/DDBJ whole genome shotgun (WGS) entry which is preliminary data.</text>
</comment>
<sequence length="526" mass="60863">MSNNIRQMVTKTNTANINPYEGCVGLVYTRVSSKKQETEGNGLDSQEERCKADLASVGVPYAKTFKDTYTGGGDFWQRPAMRELLEYIDAHPHQKFVVVFDDLKRFARDTEFHIKLRSHFNRKHVILRCLNFKFDDTPEGKFVESVFAAQGQLEREQNKRQVIQKMKARLDAGYWTFGTKKGYDMVKDPLHGKICVANEEGAILAQALEGFAKRTLLRKIDVCHFLVEKGFWKGQSSEKYIDKLTLILKDVFFAGYIEYPRWDVSRRIGKHSGIISLEVFEAIQKVLRKENTLVRIRQDISPDFPIRGLVVCDHCGKHLTAAFSKKTFGYYICHNKSCVQYGKSIPKKEIETKFLELLKRNSLKAEIGALVEVVFNKVWEQEIRNIKAREATRAKEGKELEDKAVQLTNLLIDAKTPQTKSVFEKQLQDVADKLEQIGTESIASIDLSIPYRTALTKATMLLKNPYYVWQTMNVYEQRRLFFFIFEEKLPYNQITGYRTNEISSILRLFEEFSDENSHDVVFVRKS</sequence>
<gene>
    <name evidence="2" type="ORF">A2822_01070</name>
</gene>
<dbReference type="SUPFAM" id="SSF53041">
    <property type="entry name" value="Resolvase-like"/>
    <property type="match status" value="1"/>
</dbReference>
<dbReference type="Pfam" id="PF00239">
    <property type="entry name" value="Resolvase"/>
    <property type="match status" value="1"/>
</dbReference>
<dbReference type="GO" id="GO:0003677">
    <property type="term" value="F:DNA binding"/>
    <property type="evidence" value="ECO:0007669"/>
    <property type="project" value="InterPro"/>
</dbReference>
<dbReference type="Pfam" id="PF13408">
    <property type="entry name" value="Zn_ribbon_recom"/>
    <property type="match status" value="1"/>
</dbReference>
<dbReference type="PANTHER" id="PTHR30461">
    <property type="entry name" value="DNA-INVERTASE FROM LAMBDOID PROPHAGE"/>
    <property type="match status" value="1"/>
</dbReference>
<dbReference type="InterPro" id="IPR050639">
    <property type="entry name" value="SSR_resolvase"/>
</dbReference>
<protein>
    <recommendedName>
        <fullName evidence="1">Resolvase/invertase-type recombinase catalytic domain-containing protein</fullName>
    </recommendedName>
</protein>
<evidence type="ECO:0000313" key="3">
    <source>
        <dbReference type="Proteomes" id="UP000178774"/>
    </source>
</evidence>
<dbReference type="Proteomes" id="UP000178774">
    <property type="component" value="Unassembled WGS sequence"/>
</dbReference>
<reference evidence="2 3" key="1">
    <citation type="journal article" date="2016" name="Nat. Commun.">
        <title>Thousands of microbial genomes shed light on interconnected biogeochemical processes in an aquifer system.</title>
        <authorList>
            <person name="Anantharaman K."/>
            <person name="Brown C.T."/>
            <person name="Hug L.A."/>
            <person name="Sharon I."/>
            <person name="Castelle C.J."/>
            <person name="Probst A.J."/>
            <person name="Thomas B.C."/>
            <person name="Singh A."/>
            <person name="Wilkins M.J."/>
            <person name="Karaoz U."/>
            <person name="Brodie E.L."/>
            <person name="Williams K.H."/>
            <person name="Hubbard S.S."/>
            <person name="Banfield J.F."/>
        </authorList>
    </citation>
    <scope>NUCLEOTIDE SEQUENCE [LARGE SCALE GENOMIC DNA]</scope>
</reference>
<dbReference type="InterPro" id="IPR006119">
    <property type="entry name" value="Resolv_N"/>
</dbReference>
<dbReference type="Gene3D" id="3.40.50.1390">
    <property type="entry name" value="Resolvase, N-terminal catalytic domain"/>
    <property type="match status" value="1"/>
</dbReference>
<dbReference type="InterPro" id="IPR036162">
    <property type="entry name" value="Resolvase-like_N_sf"/>
</dbReference>
<dbReference type="AlphaFoldDB" id="A0A1G2HRM3"/>
<feature type="domain" description="Resolvase/invertase-type recombinase catalytic" evidence="1">
    <location>
        <begin position="25"/>
        <end position="175"/>
    </location>
</feature>
<dbReference type="SMART" id="SM00857">
    <property type="entry name" value="Resolvase"/>
    <property type="match status" value="1"/>
</dbReference>
<dbReference type="CDD" id="cd00338">
    <property type="entry name" value="Ser_Recombinase"/>
    <property type="match status" value="1"/>
</dbReference>
<name>A0A1G2HRM3_9BACT</name>
<evidence type="ECO:0000259" key="1">
    <source>
        <dbReference type="SMART" id="SM00857"/>
    </source>
</evidence>
<dbReference type="InterPro" id="IPR025827">
    <property type="entry name" value="Zn_ribbon_recom_dom"/>
</dbReference>
<dbReference type="GO" id="GO:0000150">
    <property type="term" value="F:DNA strand exchange activity"/>
    <property type="evidence" value="ECO:0007669"/>
    <property type="project" value="InterPro"/>
</dbReference>
<dbReference type="InterPro" id="IPR038109">
    <property type="entry name" value="DNA_bind_recomb_sf"/>
</dbReference>
<accession>A0A1G2HRM3</accession>